<feature type="compositionally biased region" description="Low complexity" evidence="1">
    <location>
        <begin position="29"/>
        <end position="42"/>
    </location>
</feature>
<dbReference type="SUPFAM" id="SSF47923">
    <property type="entry name" value="Ypt/Rab-GAP domain of gyp1p"/>
    <property type="match status" value="2"/>
</dbReference>
<dbReference type="FunFam" id="1.10.8.270:FF:000023">
    <property type="entry name" value="TBC domain-containing protein C1778.09"/>
    <property type="match status" value="1"/>
</dbReference>
<feature type="region of interest" description="Disordered" evidence="1">
    <location>
        <begin position="422"/>
        <end position="519"/>
    </location>
</feature>
<dbReference type="InterPro" id="IPR000195">
    <property type="entry name" value="Rab-GAP-TBC_dom"/>
</dbReference>
<dbReference type="GO" id="GO:0005096">
    <property type="term" value="F:GTPase activator activity"/>
    <property type="evidence" value="ECO:0007669"/>
    <property type="project" value="TreeGrafter"/>
</dbReference>
<dbReference type="SMART" id="SM00164">
    <property type="entry name" value="TBC"/>
    <property type="match status" value="1"/>
</dbReference>
<dbReference type="Proteomes" id="UP000322873">
    <property type="component" value="Unassembled WGS sequence"/>
</dbReference>
<dbReference type="FunFam" id="1.10.472.80:FF:000055">
    <property type="entry name" value="TBC domain-containing protein C1778.09"/>
    <property type="match status" value="1"/>
</dbReference>
<feature type="region of interest" description="Disordered" evidence="1">
    <location>
        <begin position="240"/>
        <end position="273"/>
    </location>
</feature>
<dbReference type="InterPro" id="IPR035969">
    <property type="entry name" value="Rab-GAP_TBC_sf"/>
</dbReference>
<dbReference type="EMBL" id="VICG01000002">
    <property type="protein sequence ID" value="KAA8575495.1"/>
    <property type="molecule type" value="Genomic_DNA"/>
</dbReference>
<dbReference type="Gene3D" id="1.10.8.270">
    <property type="entry name" value="putative rabgap domain of human tbc1 domain family member 14 like domains"/>
    <property type="match status" value="1"/>
</dbReference>
<feature type="compositionally biased region" description="Polar residues" evidence="1">
    <location>
        <begin position="241"/>
        <end position="254"/>
    </location>
</feature>
<sequence>MAPSIQRFASLKRFRLTNNYNHNNHHNNKSTSTSTSTTTTPTATPPPQLTNTVTKEEGEEALIAMRYEDMDPNLKLPIPVTVAPPLSPPTDTHPAFRPRSSSSPSSSPIVHELEEAPLSKDATKRDSGLAPTTTTTSTTTATTTTTAHTSTSTIPPQNRKGDPGGSIVNIVNTDNGNVNVLGININFDSKLIMANPDTSSTPQTQLSHAQSPASHYNNISSVMKNETLTSSTGSLRRWRTKNSNAKTPTGTGKSTEIPEEDFTPITTPIPGESLLEDDFMQSMSFSKRGSMMLSGRKAVNGQARFNATRRQPSFSMLATTSSSPKVLSDDLEMESQKVRSMYESGSGFDWRDGEDDSIDHRVTAGGESIPERPVTANSYLTANGIGVPQRCSSALSNRRPAELAGGIEDWEDVNGKDVDRYGFINSQRTTSRPGTPEPKPPKRVSTVLQLASEAPRRKRTFGRSPSTSTSQRGFRRTPSRKVSAKSLKRSQGDNASIRSSRSSQLRAAANRLPGNKDRRWMDEAGDMLTLPPGLADIAEEAEGGKGAELMKRKESERTEKWRRMAKIIKGKDGEGMDFEFDTKNSKLIERTWKGIPDRWRSAAWYSFLATSAKKREGSAQEKDIIQTFHKLQDQSSADDVQIDLDVPRTINSHIMFRRRYRGGQRLLFRVLHALSLYFPTTGYVQGMASLAATLLCYYDEEKCFVMLVRMWTLRGLEKLYEPGFPGLMAALDEFSTKWLDNGEVSAKLNELGIEPTAYCTRWYLTLFNYSIPFPAQLRVWDVFMLLGDEDQSLPCTKERPFAGGLDIIHATSAALIDGTRDILLDSDFENSMKVLTSWIPVKDEELLMKVTKAEWKLHRGKKRN</sequence>
<dbReference type="AlphaFoldDB" id="A0A5M9K9D5"/>
<feature type="compositionally biased region" description="Low complexity" evidence="1">
    <location>
        <begin position="132"/>
        <end position="153"/>
    </location>
</feature>
<proteinExistence type="predicted"/>
<reference evidence="3 4" key="1">
    <citation type="submission" date="2019-06" db="EMBL/GenBank/DDBJ databases">
        <title>Genome Sequence of the Brown Rot Fungal Pathogen Monilinia fructicola.</title>
        <authorList>
            <person name="De Miccolis Angelini R.M."/>
            <person name="Landi L."/>
            <person name="Abate D."/>
            <person name="Pollastro S."/>
            <person name="Romanazzi G."/>
            <person name="Faretra F."/>
        </authorList>
    </citation>
    <scope>NUCLEOTIDE SEQUENCE [LARGE SCALE GENOMIC DNA]</scope>
    <source>
        <strain evidence="3 4">Mfrc123</strain>
    </source>
</reference>
<feature type="compositionally biased region" description="Low complexity" evidence="1">
    <location>
        <begin position="495"/>
        <end position="511"/>
    </location>
</feature>
<evidence type="ECO:0000313" key="3">
    <source>
        <dbReference type="EMBL" id="KAA8575495.1"/>
    </source>
</evidence>
<dbReference type="OrthoDB" id="294251at2759"/>
<dbReference type="PROSITE" id="PS50086">
    <property type="entry name" value="TBC_RABGAP"/>
    <property type="match status" value="1"/>
</dbReference>
<dbReference type="GO" id="GO:0031267">
    <property type="term" value="F:small GTPase binding"/>
    <property type="evidence" value="ECO:0007669"/>
    <property type="project" value="TreeGrafter"/>
</dbReference>
<comment type="caution">
    <text evidence="3">The sequence shown here is derived from an EMBL/GenBank/DDBJ whole genome shotgun (WGS) entry which is preliminary data.</text>
</comment>
<feature type="region of interest" description="Disordered" evidence="1">
    <location>
        <begin position="78"/>
        <end position="167"/>
    </location>
</feature>
<feature type="region of interest" description="Disordered" evidence="1">
    <location>
        <begin position="344"/>
        <end position="372"/>
    </location>
</feature>
<feature type="compositionally biased region" description="Basic and acidic residues" evidence="1">
    <location>
        <begin position="111"/>
        <end position="127"/>
    </location>
</feature>
<keyword evidence="4" id="KW-1185">Reference proteome</keyword>
<feature type="region of interest" description="Disordered" evidence="1">
    <location>
        <begin position="19"/>
        <end position="54"/>
    </location>
</feature>
<dbReference type="VEuPathDB" id="FungiDB:MFRU_002g00530"/>
<dbReference type="Gene3D" id="1.10.472.80">
    <property type="entry name" value="Ypt/Rab-GAP domain of gyp1p, domain 3"/>
    <property type="match status" value="1"/>
</dbReference>
<feature type="compositionally biased region" description="Basic residues" evidence="1">
    <location>
        <begin position="473"/>
        <end position="488"/>
    </location>
</feature>
<gene>
    <name evidence="3" type="ORF">EYC84_004648</name>
</gene>
<feature type="compositionally biased region" description="Low complexity" evidence="1">
    <location>
        <begin position="97"/>
        <end position="108"/>
    </location>
</feature>
<evidence type="ECO:0000256" key="1">
    <source>
        <dbReference type="SAM" id="MobiDB-lite"/>
    </source>
</evidence>
<feature type="domain" description="Rab-GAP TBC" evidence="2">
    <location>
        <begin position="594"/>
        <end position="787"/>
    </location>
</feature>
<dbReference type="PANTHER" id="PTHR47219">
    <property type="entry name" value="RAB GTPASE-ACTIVATING PROTEIN 1-LIKE"/>
    <property type="match status" value="1"/>
</dbReference>
<organism evidence="3 4">
    <name type="scientific">Monilinia fructicola</name>
    <name type="common">Brown rot fungus</name>
    <name type="synonym">Ciboria fructicola</name>
    <dbReference type="NCBI Taxonomy" id="38448"/>
    <lineage>
        <taxon>Eukaryota</taxon>
        <taxon>Fungi</taxon>
        <taxon>Dikarya</taxon>
        <taxon>Ascomycota</taxon>
        <taxon>Pezizomycotina</taxon>
        <taxon>Leotiomycetes</taxon>
        <taxon>Helotiales</taxon>
        <taxon>Sclerotiniaceae</taxon>
        <taxon>Monilinia</taxon>
    </lineage>
</organism>
<dbReference type="Pfam" id="PF00566">
    <property type="entry name" value="RabGAP-TBC"/>
    <property type="match status" value="1"/>
</dbReference>
<feature type="compositionally biased region" description="Polar residues" evidence="1">
    <location>
        <begin position="463"/>
        <end position="472"/>
    </location>
</feature>
<protein>
    <recommendedName>
        <fullName evidence="2">Rab-GAP TBC domain-containing protein</fullName>
    </recommendedName>
</protein>
<evidence type="ECO:0000313" key="4">
    <source>
        <dbReference type="Proteomes" id="UP000322873"/>
    </source>
</evidence>
<feature type="compositionally biased region" description="Polar residues" evidence="1">
    <location>
        <begin position="424"/>
        <end position="433"/>
    </location>
</feature>
<evidence type="ECO:0000259" key="2">
    <source>
        <dbReference type="PROSITE" id="PS50086"/>
    </source>
</evidence>
<dbReference type="InterPro" id="IPR050302">
    <property type="entry name" value="Rab_GAP_TBC_domain"/>
</dbReference>
<accession>A0A5M9K9D5</accession>
<dbReference type="PANTHER" id="PTHR47219:SF9">
    <property type="entry name" value="GTPASE ACTIVATING PROTEIN AND CENTROSOME-ASSOCIATED, ISOFORM B"/>
    <property type="match status" value="1"/>
</dbReference>
<name>A0A5M9K9D5_MONFR</name>